<feature type="domain" description="Glycosyl transferase family 1" evidence="2">
    <location>
        <begin position="200"/>
        <end position="351"/>
    </location>
</feature>
<dbReference type="Proteomes" id="UP001597641">
    <property type="component" value="Unassembled WGS sequence"/>
</dbReference>
<organism evidence="3 4">
    <name type="scientific">Pontibacter toksunensis</name>
    <dbReference type="NCBI Taxonomy" id="1332631"/>
    <lineage>
        <taxon>Bacteria</taxon>
        <taxon>Pseudomonadati</taxon>
        <taxon>Bacteroidota</taxon>
        <taxon>Cytophagia</taxon>
        <taxon>Cytophagales</taxon>
        <taxon>Hymenobacteraceae</taxon>
        <taxon>Pontibacter</taxon>
    </lineage>
</organism>
<evidence type="ECO:0000313" key="3">
    <source>
        <dbReference type="EMBL" id="MFD3002771.1"/>
    </source>
</evidence>
<dbReference type="Gene3D" id="3.40.50.2000">
    <property type="entry name" value="Glycogen Phosphorylase B"/>
    <property type="match status" value="2"/>
</dbReference>
<accession>A0ABW6C0Q8</accession>
<dbReference type="Pfam" id="PF00534">
    <property type="entry name" value="Glycos_transf_1"/>
    <property type="match status" value="1"/>
</dbReference>
<comment type="caution">
    <text evidence="3">The sequence shown here is derived from an EMBL/GenBank/DDBJ whole genome shotgun (WGS) entry which is preliminary data.</text>
</comment>
<reference evidence="4" key="1">
    <citation type="journal article" date="2019" name="Int. J. Syst. Evol. Microbiol.">
        <title>The Global Catalogue of Microorganisms (GCM) 10K type strain sequencing project: providing services to taxonomists for standard genome sequencing and annotation.</title>
        <authorList>
            <consortium name="The Broad Institute Genomics Platform"/>
            <consortium name="The Broad Institute Genome Sequencing Center for Infectious Disease"/>
            <person name="Wu L."/>
            <person name="Ma J."/>
        </authorList>
    </citation>
    <scope>NUCLEOTIDE SEQUENCE [LARGE SCALE GENOMIC DNA]</scope>
    <source>
        <strain evidence="4">KCTC 23984</strain>
    </source>
</reference>
<dbReference type="PANTHER" id="PTHR46401:SF2">
    <property type="entry name" value="GLYCOSYLTRANSFERASE WBBK-RELATED"/>
    <property type="match status" value="1"/>
</dbReference>
<dbReference type="RefSeq" id="WP_377488812.1">
    <property type="nucleotide sequence ID" value="NZ_JBHUOX010000019.1"/>
</dbReference>
<dbReference type="SUPFAM" id="SSF53756">
    <property type="entry name" value="UDP-Glycosyltransferase/glycogen phosphorylase"/>
    <property type="match status" value="1"/>
</dbReference>
<keyword evidence="1" id="KW-0808">Transferase</keyword>
<sequence>MKIILIGNYQLDRQESMDRFADMLVMGLRKTGLELEFWRPVECFGAMAKSTTSGVGKWIGYIDKWLLYPIILWWRVRRLGLDNKAVLFHICDHSNAPYLQFLPNFNTGITCHDVLAIRGALGDKDTHCKASLFGKILQKWILKYLLKANRLAAVSEQTLHQLQNLAQVDKTHLNTWRVIHNAFNAEFRIMEEQERNSLLHKAGINPKEPFVLHVGSGLPRKNRKLLLDMVDCLGSGWNGNICFAGEAPDKDLVSHVYSLSLQERVYFVVSPSHSTLVALYNGCEAFIFPSFSEGFGWPLIEAQACGAPVIASNIEPMPEVSGGAALHVDPSRPQDFAQAFNTLQNEDIRSKLIKLGLENALRFQTKQMIESYLELYGLGSYKSDLHVA</sequence>
<evidence type="ECO:0000259" key="2">
    <source>
        <dbReference type="Pfam" id="PF00534"/>
    </source>
</evidence>
<protein>
    <submittedName>
        <fullName evidence="3">Glycosyltransferase family 4 protein</fullName>
    </submittedName>
</protein>
<keyword evidence="4" id="KW-1185">Reference proteome</keyword>
<dbReference type="CDD" id="cd03809">
    <property type="entry name" value="GT4_MtfB-like"/>
    <property type="match status" value="1"/>
</dbReference>
<evidence type="ECO:0000313" key="4">
    <source>
        <dbReference type="Proteomes" id="UP001597641"/>
    </source>
</evidence>
<dbReference type="EMBL" id="JBHUOX010000019">
    <property type="protein sequence ID" value="MFD3002771.1"/>
    <property type="molecule type" value="Genomic_DNA"/>
</dbReference>
<name>A0ABW6C0Q8_9BACT</name>
<proteinExistence type="predicted"/>
<evidence type="ECO:0000256" key="1">
    <source>
        <dbReference type="ARBA" id="ARBA00022679"/>
    </source>
</evidence>
<dbReference type="InterPro" id="IPR001296">
    <property type="entry name" value="Glyco_trans_1"/>
</dbReference>
<dbReference type="PANTHER" id="PTHR46401">
    <property type="entry name" value="GLYCOSYLTRANSFERASE WBBK-RELATED"/>
    <property type="match status" value="1"/>
</dbReference>
<gene>
    <name evidence="3" type="ORF">ACFS7Z_20540</name>
</gene>